<comment type="caution">
    <text evidence="8">The sequence shown here is derived from an EMBL/GenBank/DDBJ whole genome shotgun (WGS) entry which is preliminary data.</text>
</comment>
<evidence type="ECO:0000256" key="5">
    <source>
        <dbReference type="ARBA" id="ARBA00022679"/>
    </source>
</evidence>
<dbReference type="Pfam" id="PF00885">
    <property type="entry name" value="DMRL_synthase"/>
    <property type="match status" value="1"/>
</dbReference>
<feature type="binding site" evidence="7">
    <location>
        <begin position="85"/>
        <end position="86"/>
    </location>
    <ligand>
        <name>(2S)-2-hydroxy-3-oxobutyl phosphate</name>
        <dbReference type="ChEBI" id="CHEBI:58830"/>
    </ligand>
</feature>
<dbReference type="Gene3D" id="3.40.50.960">
    <property type="entry name" value="Lumazine/riboflavin synthase"/>
    <property type="match status" value="1"/>
</dbReference>
<dbReference type="CDD" id="cd09209">
    <property type="entry name" value="Lumazine_synthase-I"/>
    <property type="match status" value="1"/>
</dbReference>
<comment type="pathway">
    <text evidence="1 7">Cofactor biosynthesis; riboflavin biosynthesis; riboflavin from 2-hydroxy-3-oxobutyl phosphate and 5-amino-6-(D-ribitylamino)uracil: step 1/2.</text>
</comment>
<dbReference type="InterPro" id="IPR002180">
    <property type="entry name" value="LS/RS"/>
</dbReference>
<gene>
    <name evidence="7" type="primary">ribH</name>
    <name evidence="8" type="ORF">A3H15_02755</name>
</gene>
<dbReference type="GO" id="GO:0009231">
    <property type="term" value="P:riboflavin biosynthetic process"/>
    <property type="evidence" value="ECO:0007669"/>
    <property type="project" value="UniProtKB-UniRule"/>
</dbReference>
<evidence type="ECO:0000256" key="2">
    <source>
        <dbReference type="ARBA" id="ARBA00007424"/>
    </source>
</evidence>
<evidence type="ECO:0000313" key="8">
    <source>
        <dbReference type="EMBL" id="OGG86609.1"/>
    </source>
</evidence>
<reference evidence="8 9" key="1">
    <citation type="journal article" date="2016" name="Nat. Commun.">
        <title>Thousands of microbial genomes shed light on interconnected biogeochemical processes in an aquifer system.</title>
        <authorList>
            <person name="Anantharaman K."/>
            <person name="Brown C.T."/>
            <person name="Hug L.A."/>
            <person name="Sharon I."/>
            <person name="Castelle C.J."/>
            <person name="Probst A.J."/>
            <person name="Thomas B.C."/>
            <person name="Singh A."/>
            <person name="Wilkins M.J."/>
            <person name="Karaoz U."/>
            <person name="Brodie E.L."/>
            <person name="Williams K.H."/>
            <person name="Hubbard S.S."/>
            <person name="Banfield J.F."/>
        </authorList>
    </citation>
    <scope>NUCLEOTIDE SEQUENCE [LARGE SCALE GENOMIC DNA]</scope>
</reference>
<evidence type="ECO:0000256" key="1">
    <source>
        <dbReference type="ARBA" id="ARBA00004917"/>
    </source>
</evidence>
<dbReference type="HAMAP" id="MF_00178">
    <property type="entry name" value="Lumazine_synth"/>
    <property type="match status" value="1"/>
</dbReference>
<proteinExistence type="inferred from homology"/>
<evidence type="ECO:0000256" key="6">
    <source>
        <dbReference type="ARBA" id="ARBA00048785"/>
    </source>
</evidence>
<feature type="binding site" evidence="7">
    <location>
        <position position="22"/>
    </location>
    <ligand>
        <name>5-amino-6-(D-ribitylamino)uracil</name>
        <dbReference type="ChEBI" id="CHEBI:15934"/>
    </ligand>
</feature>
<evidence type="ECO:0000256" key="4">
    <source>
        <dbReference type="ARBA" id="ARBA00022619"/>
    </source>
</evidence>
<dbReference type="Proteomes" id="UP000177968">
    <property type="component" value="Unassembled WGS sequence"/>
</dbReference>
<comment type="catalytic activity">
    <reaction evidence="6 7">
        <text>(2S)-2-hydroxy-3-oxobutyl phosphate + 5-amino-6-(D-ribitylamino)uracil = 6,7-dimethyl-8-(1-D-ribityl)lumazine + phosphate + 2 H2O + H(+)</text>
        <dbReference type="Rhea" id="RHEA:26152"/>
        <dbReference type="ChEBI" id="CHEBI:15377"/>
        <dbReference type="ChEBI" id="CHEBI:15378"/>
        <dbReference type="ChEBI" id="CHEBI:15934"/>
        <dbReference type="ChEBI" id="CHEBI:43474"/>
        <dbReference type="ChEBI" id="CHEBI:58201"/>
        <dbReference type="ChEBI" id="CHEBI:58830"/>
        <dbReference type="EC" id="2.5.1.78"/>
    </reaction>
</comment>
<organism evidence="8 9">
    <name type="scientific">Candidatus Kaiserbacteria bacterium RIFCSPLOWO2_12_FULL_50_28</name>
    <dbReference type="NCBI Taxonomy" id="1798527"/>
    <lineage>
        <taxon>Bacteria</taxon>
        <taxon>Candidatus Kaiseribacteriota</taxon>
    </lineage>
</organism>
<feature type="binding site" evidence="7">
    <location>
        <position position="127"/>
    </location>
    <ligand>
        <name>(2S)-2-hydroxy-3-oxobutyl phosphate</name>
        <dbReference type="ChEBI" id="CHEBI:58830"/>
    </ligand>
</feature>
<dbReference type="PANTHER" id="PTHR21058">
    <property type="entry name" value="6,7-DIMETHYL-8-RIBITYLLUMAZINE SYNTHASE DMRL SYNTHASE LUMAZINE SYNTHASE"/>
    <property type="match status" value="1"/>
</dbReference>
<evidence type="ECO:0000313" key="9">
    <source>
        <dbReference type="Proteomes" id="UP000177968"/>
    </source>
</evidence>
<keyword evidence="4 7" id="KW-0686">Riboflavin biosynthesis</keyword>
<feature type="active site" description="Proton donor" evidence="7">
    <location>
        <position position="88"/>
    </location>
</feature>
<dbReference type="AlphaFoldDB" id="A0A1F6FL67"/>
<dbReference type="SUPFAM" id="SSF52121">
    <property type="entry name" value="Lumazine synthase"/>
    <property type="match status" value="1"/>
</dbReference>
<dbReference type="EC" id="2.5.1.78" evidence="3 7"/>
<name>A0A1F6FL67_9BACT</name>
<sequence length="153" mass="16870">MTVSNRTRDTADVRIAIVSSSFRPEVTKSLEKHCVATLEHQGVQKNQLTFVRVPGALEIPLAAKRLAQKGAYSAIIVFGAIYKGKTYHFEQIANECSRGCMDVSLQYEIPVIFEVLAVYNPRDAIERATRAVENKGAEAAMTALSMIALLKKI</sequence>
<comment type="similarity">
    <text evidence="2 7">Belongs to the DMRL synthase family.</text>
</comment>
<evidence type="ECO:0000256" key="3">
    <source>
        <dbReference type="ARBA" id="ARBA00012664"/>
    </source>
</evidence>
<dbReference type="UniPathway" id="UPA00275">
    <property type="reaction ID" value="UER00404"/>
</dbReference>
<accession>A0A1F6FL67</accession>
<feature type="binding site" evidence="7">
    <location>
        <position position="113"/>
    </location>
    <ligand>
        <name>5-amino-6-(D-ribitylamino)uracil</name>
        <dbReference type="ChEBI" id="CHEBI:15934"/>
    </ligand>
</feature>
<dbReference type="InterPro" id="IPR034964">
    <property type="entry name" value="LS"/>
</dbReference>
<feature type="binding site" evidence="7">
    <location>
        <begin position="56"/>
        <end position="58"/>
    </location>
    <ligand>
        <name>5-amino-6-(D-ribitylamino)uracil</name>
        <dbReference type="ChEBI" id="CHEBI:15934"/>
    </ligand>
</feature>
<dbReference type="NCBIfam" id="TIGR00114">
    <property type="entry name" value="lumazine-synth"/>
    <property type="match status" value="1"/>
</dbReference>
<dbReference type="InterPro" id="IPR036467">
    <property type="entry name" value="LS/RS_sf"/>
</dbReference>
<comment type="function">
    <text evidence="7">Catalyzes the formation of 6,7-dimethyl-8-ribityllumazine by condensation of 5-amino-6-(D-ribitylamino)uracil with 3,4-dihydroxy-2-butanone 4-phosphate. This is the penultimate step in the biosynthesis of riboflavin.</text>
</comment>
<dbReference type="GO" id="GO:0000906">
    <property type="term" value="F:6,7-dimethyl-8-ribityllumazine synthase activity"/>
    <property type="evidence" value="ECO:0007669"/>
    <property type="project" value="UniProtKB-UniRule"/>
</dbReference>
<evidence type="ECO:0000256" key="7">
    <source>
        <dbReference type="HAMAP-Rule" id="MF_00178"/>
    </source>
</evidence>
<feature type="binding site" evidence="7">
    <location>
        <begin position="80"/>
        <end position="82"/>
    </location>
    <ligand>
        <name>5-amino-6-(D-ribitylamino)uracil</name>
        <dbReference type="ChEBI" id="CHEBI:15934"/>
    </ligand>
</feature>
<dbReference type="GO" id="GO:0009349">
    <property type="term" value="C:riboflavin synthase complex"/>
    <property type="evidence" value="ECO:0007669"/>
    <property type="project" value="UniProtKB-UniRule"/>
</dbReference>
<keyword evidence="5 7" id="KW-0808">Transferase</keyword>
<protein>
    <recommendedName>
        <fullName evidence="3 7">6,7-dimethyl-8-ribityllumazine synthase</fullName>
        <shortName evidence="7">DMRL synthase</shortName>
        <shortName evidence="7">LS</shortName>
        <shortName evidence="7">Lumazine synthase</shortName>
        <ecNumber evidence="3 7">2.5.1.78</ecNumber>
    </recommendedName>
</protein>
<dbReference type="PANTHER" id="PTHR21058:SF0">
    <property type="entry name" value="6,7-DIMETHYL-8-RIBITYLLUMAZINE SYNTHASE"/>
    <property type="match status" value="1"/>
</dbReference>
<dbReference type="GO" id="GO:0005829">
    <property type="term" value="C:cytosol"/>
    <property type="evidence" value="ECO:0007669"/>
    <property type="project" value="TreeGrafter"/>
</dbReference>
<dbReference type="EMBL" id="MFMO01000048">
    <property type="protein sequence ID" value="OGG86609.1"/>
    <property type="molecule type" value="Genomic_DNA"/>
</dbReference>